<dbReference type="STRING" id="52247.A0A4T0X3G0"/>
<dbReference type="AlphaFoldDB" id="A0A4T0X3G0"/>
<keyword evidence="1" id="KW-0472">Membrane</keyword>
<accession>A0A4T0X3G0</accession>
<dbReference type="PANTHER" id="PTHR10983:SF16">
    <property type="entry name" value="LYSOCARDIOLIPIN ACYLTRANSFERASE 1"/>
    <property type="match status" value="1"/>
</dbReference>
<feature type="transmembrane region" description="Helical" evidence="1">
    <location>
        <begin position="168"/>
        <end position="192"/>
    </location>
</feature>
<dbReference type="OrthoDB" id="189226at2759"/>
<evidence type="ECO:0008006" key="4">
    <source>
        <dbReference type="Google" id="ProtNLM"/>
    </source>
</evidence>
<dbReference type="EMBL" id="SELW01000326">
    <property type="protein sequence ID" value="TID29284.1"/>
    <property type="molecule type" value="Genomic_DNA"/>
</dbReference>
<evidence type="ECO:0000256" key="1">
    <source>
        <dbReference type="SAM" id="Phobius"/>
    </source>
</evidence>
<evidence type="ECO:0000313" key="3">
    <source>
        <dbReference type="Proteomes" id="UP000307173"/>
    </source>
</evidence>
<dbReference type="GO" id="GO:0005783">
    <property type="term" value="C:endoplasmic reticulum"/>
    <property type="evidence" value="ECO:0007669"/>
    <property type="project" value="TreeGrafter"/>
</dbReference>
<organism evidence="2 3">
    <name type="scientific">Pichia inconspicua</name>
    <dbReference type="NCBI Taxonomy" id="52247"/>
    <lineage>
        <taxon>Eukaryota</taxon>
        <taxon>Fungi</taxon>
        <taxon>Dikarya</taxon>
        <taxon>Ascomycota</taxon>
        <taxon>Saccharomycotina</taxon>
        <taxon>Pichiomycetes</taxon>
        <taxon>Pichiales</taxon>
        <taxon>Pichiaceae</taxon>
        <taxon>Pichia</taxon>
    </lineage>
</organism>
<dbReference type="GO" id="GO:0016746">
    <property type="term" value="F:acyltransferase activity"/>
    <property type="evidence" value="ECO:0007669"/>
    <property type="project" value="TreeGrafter"/>
</dbReference>
<dbReference type="CDD" id="cd07990">
    <property type="entry name" value="LPLAT_LCLAT1-like"/>
    <property type="match status" value="1"/>
</dbReference>
<comment type="caution">
    <text evidence="2">The sequence shown here is derived from an EMBL/GenBank/DDBJ whole genome shotgun (WGS) entry which is preliminary data.</text>
</comment>
<dbReference type="GO" id="GO:0036149">
    <property type="term" value="P:phosphatidylinositol acyl-chain remodeling"/>
    <property type="evidence" value="ECO:0007669"/>
    <property type="project" value="TreeGrafter"/>
</dbReference>
<keyword evidence="1" id="KW-0812">Transmembrane</keyword>
<keyword evidence="1" id="KW-1133">Transmembrane helix</keyword>
<sequence length="193" mass="22773">MLIFPEGTNMSHNNRRISQEYAEKNSLPKNKSVLLPRVKGLYVALKELSPENQKIIDFTVGYSGHLREEMAQDIFTLWKVFILGESPSKISIYVDQYDMTKEIPDLNFNESTKNVSEANEEKEMKFLESWINSVWQKKEVMMNTYYEKGEFDTKPKQRIDFPIRLHHYWEIVMVYLPSIILASSAFILYKIFV</sequence>
<proteinExistence type="predicted"/>
<keyword evidence="3" id="KW-1185">Reference proteome</keyword>
<name>A0A4T0X3G0_9ASCO</name>
<gene>
    <name evidence="2" type="ORF">CANINC_002080</name>
</gene>
<dbReference type="Proteomes" id="UP000307173">
    <property type="component" value="Unassembled WGS sequence"/>
</dbReference>
<dbReference type="PANTHER" id="PTHR10983">
    <property type="entry name" value="1-ACYLGLYCEROL-3-PHOSPHATE ACYLTRANSFERASE-RELATED"/>
    <property type="match status" value="1"/>
</dbReference>
<evidence type="ECO:0000313" key="2">
    <source>
        <dbReference type="EMBL" id="TID29284.1"/>
    </source>
</evidence>
<protein>
    <recommendedName>
        <fullName evidence="4">Phospholipid/glycerol acyltransferase domain-containing protein</fullName>
    </recommendedName>
</protein>
<reference evidence="2 3" key="1">
    <citation type="journal article" date="2019" name="Front. Genet.">
        <title>Whole-Genome Sequencing of the Opportunistic Yeast Pathogen Candida inconspicua Uncovers Its Hybrid Origin.</title>
        <authorList>
            <person name="Mixao V."/>
            <person name="Hansen A.P."/>
            <person name="Saus E."/>
            <person name="Boekhout T."/>
            <person name="Lass-Florl C."/>
            <person name="Gabaldon T."/>
        </authorList>
    </citation>
    <scope>NUCLEOTIDE SEQUENCE [LARGE SCALE GENOMIC DNA]</scope>
    <source>
        <strain evidence="2 3">CBS 180</strain>
    </source>
</reference>